<accession>A0A1L9NRC4</accession>
<protein>
    <submittedName>
        <fullName evidence="1">Uncharacterized protein</fullName>
    </submittedName>
</protein>
<organism evidence="1 2">
    <name type="scientific">Planktotalea frisia</name>
    <dbReference type="NCBI Taxonomy" id="696762"/>
    <lineage>
        <taxon>Bacteria</taxon>
        <taxon>Pseudomonadati</taxon>
        <taxon>Pseudomonadota</taxon>
        <taxon>Alphaproteobacteria</taxon>
        <taxon>Rhodobacterales</taxon>
        <taxon>Paracoccaceae</taxon>
        <taxon>Planktotalea</taxon>
    </lineage>
</organism>
<reference evidence="1 2" key="1">
    <citation type="submission" date="2016-10" db="EMBL/GenBank/DDBJ databases">
        <title>Genome sequence of Planktotalea frisia SH6-1.</title>
        <authorList>
            <person name="Poehlein A."/>
            <person name="Bakenhus I."/>
            <person name="Voget S."/>
            <person name="Brinkhoff T."/>
            <person name="Simon M."/>
        </authorList>
    </citation>
    <scope>NUCLEOTIDE SEQUENCE [LARGE SCALE GENOMIC DNA]</scope>
    <source>
        <strain evidence="1 2">SH6-1</strain>
    </source>
</reference>
<keyword evidence="2" id="KW-1185">Reference proteome</keyword>
<sequence>MLMLVLGLAPICVDAGSWPREKGKTFLALSASAIWPEQRAIELPDIYGSAYVEHGLGARFTLGLDVGSPDATRQDRLKTIAFLRYTVTPSSTKHQLAFDIGGGTFQALDVLRFGASYGTGFTSFEHNSWITIDAHALHHSTLRNISLTVDATYGVSLKRGKLMAQISGFQSFDGRKTAKFSPSYAHDIGHGRHIEIGVNIDLHNAPDPTLKLGIWQEF</sequence>
<gene>
    <name evidence="1" type="ORF">PFRI_40170</name>
</gene>
<proteinExistence type="predicted"/>
<dbReference type="Proteomes" id="UP000184514">
    <property type="component" value="Unassembled WGS sequence"/>
</dbReference>
<name>A0A1L9NRC4_9RHOB</name>
<dbReference type="AlphaFoldDB" id="A0A1L9NRC4"/>
<evidence type="ECO:0000313" key="2">
    <source>
        <dbReference type="Proteomes" id="UP000184514"/>
    </source>
</evidence>
<dbReference type="STRING" id="696762.PFRI_40170"/>
<comment type="caution">
    <text evidence="1">The sequence shown here is derived from an EMBL/GenBank/DDBJ whole genome shotgun (WGS) entry which is preliminary data.</text>
</comment>
<dbReference type="EMBL" id="MLCB01000219">
    <property type="protein sequence ID" value="OJI91773.1"/>
    <property type="molecule type" value="Genomic_DNA"/>
</dbReference>
<evidence type="ECO:0000313" key="1">
    <source>
        <dbReference type="EMBL" id="OJI91773.1"/>
    </source>
</evidence>